<dbReference type="EMBL" id="NMVO01000013">
    <property type="protein sequence ID" value="OYO13445.1"/>
    <property type="molecule type" value="Genomic_DNA"/>
</dbReference>
<comment type="caution">
    <text evidence="2">The sequence shown here is derived from an EMBL/GenBank/DDBJ whole genome shotgun (WGS) entry which is preliminary data.</text>
</comment>
<dbReference type="Proteomes" id="UP000215896">
    <property type="component" value="Unassembled WGS sequence"/>
</dbReference>
<keyword evidence="3" id="KW-1185">Reference proteome</keyword>
<organism evidence="2 3">
    <name type="scientific">Enemella evansiae</name>
    <dbReference type="NCBI Taxonomy" id="2016499"/>
    <lineage>
        <taxon>Bacteria</taxon>
        <taxon>Bacillati</taxon>
        <taxon>Actinomycetota</taxon>
        <taxon>Actinomycetes</taxon>
        <taxon>Propionibacteriales</taxon>
        <taxon>Propionibacteriaceae</taxon>
        <taxon>Enemella</taxon>
    </lineage>
</organism>
<reference evidence="2 3" key="1">
    <citation type="submission" date="2017-07" db="EMBL/GenBank/DDBJ databases">
        <title>Draft whole genome sequences of clinical Proprionibacteriaceae strains.</title>
        <authorList>
            <person name="Bernier A.-M."/>
            <person name="Bernard K."/>
            <person name="Domingo M.-C."/>
        </authorList>
    </citation>
    <scope>NUCLEOTIDE SEQUENCE [LARGE SCALE GENOMIC DNA]</scope>
    <source>
        <strain evidence="2 3">NML 030167</strain>
    </source>
</reference>
<evidence type="ECO:0000313" key="2">
    <source>
        <dbReference type="EMBL" id="OYO13445.1"/>
    </source>
</evidence>
<keyword evidence="1" id="KW-0472">Membrane</keyword>
<keyword evidence="1" id="KW-0812">Transmembrane</keyword>
<feature type="transmembrane region" description="Helical" evidence="1">
    <location>
        <begin position="75"/>
        <end position="92"/>
    </location>
</feature>
<dbReference type="AlphaFoldDB" id="A0A255GC90"/>
<name>A0A255GC90_9ACTN</name>
<proteinExistence type="predicted"/>
<evidence type="ECO:0000313" key="3">
    <source>
        <dbReference type="Proteomes" id="UP000215896"/>
    </source>
</evidence>
<dbReference type="Pfam" id="PF19650">
    <property type="entry name" value="DUF6153"/>
    <property type="match status" value="1"/>
</dbReference>
<protein>
    <submittedName>
        <fullName evidence="2">Uncharacterized protein</fullName>
    </submittedName>
</protein>
<gene>
    <name evidence="2" type="ORF">CGZ94_10740</name>
</gene>
<accession>A0A255GC90</accession>
<keyword evidence="1" id="KW-1133">Transmembrane helix</keyword>
<evidence type="ECO:0000256" key="1">
    <source>
        <dbReference type="SAM" id="Phobius"/>
    </source>
</evidence>
<sequence length="131" mass="14197">MVLLAGGIIAALVFGLLAMHQLSSHHRMVTGDTAAASTGTHGSMAMSMVGESAPMAMPATDAPAPEQDHQQSGGMFWSCLLVLVLGLLLWLVRPRLRVLTRLHPVRLSRHLPAYRLLLRPRSLAELCVLRT</sequence>
<dbReference type="InterPro" id="IPR046151">
    <property type="entry name" value="DUF6153"/>
</dbReference>